<evidence type="ECO:0000313" key="2">
    <source>
        <dbReference type="EMBL" id="EEH53122.1"/>
    </source>
</evidence>
<dbReference type="AlphaFoldDB" id="C1N320"/>
<dbReference type="KEGG" id="mpp:MICPUCDRAFT_52004"/>
<keyword evidence="1" id="KW-0472">Membrane</keyword>
<keyword evidence="3" id="KW-1185">Reference proteome</keyword>
<keyword evidence="1" id="KW-0812">Transmembrane</keyword>
<reference evidence="2 3" key="1">
    <citation type="journal article" date="2009" name="Science">
        <title>Green evolution and dynamic adaptations revealed by genomes of the marine picoeukaryotes Micromonas.</title>
        <authorList>
            <person name="Worden A.Z."/>
            <person name="Lee J.H."/>
            <person name="Mock T."/>
            <person name="Rouze P."/>
            <person name="Simmons M.P."/>
            <person name="Aerts A.L."/>
            <person name="Allen A.E."/>
            <person name="Cuvelier M.L."/>
            <person name="Derelle E."/>
            <person name="Everett M.V."/>
            <person name="Foulon E."/>
            <person name="Grimwood J."/>
            <person name="Gundlach H."/>
            <person name="Henrissat B."/>
            <person name="Napoli C."/>
            <person name="McDonald S.M."/>
            <person name="Parker M.S."/>
            <person name="Rombauts S."/>
            <person name="Salamov A."/>
            <person name="Von Dassow P."/>
            <person name="Badger J.H."/>
            <person name="Coutinho P.M."/>
            <person name="Demir E."/>
            <person name="Dubchak I."/>
            <person name="Gentemann C."/>
            <person name="Eikrem W."/>
            <person name="Gready J.E."/>
            <person name="John U."/>
            <person name="Lanier W."/>
            <person name="Lindquist E.A."/>
            <person name="Lucas S."/>
            <person name="Mayer K.F."/>
            <person name="Moreau H."/>
            <person name="Not F."/>
            <person name="Otillar R."/>
            <person name="Panaud O."/>
            <person name="Pangilinan J."/>
            <person name="Paulsen I."/>
            <person name="Piegu B."/>
            <person name="Poliakov A."/>
            <person name="Robbens S."/>
            <person name="Schmutz J."/>
            <person name="Toulza E."/>
            <person name="Wyss T."/>
            <person name="Zelensky A."/>
            <person name="Zhou K."/>
            <person name="Armbrust E.V."/>
            <person name="Bhattacharya D."/>
            <person name="Goodenough U.W."/>
            <person name="Van de Peer Y."/>
            <person name="Grigoriev I.V."/>
        </authorList>
    </citation>
    <scope>NUCLEOTIDE SEQUENCE [LARGE SCALE GENOMIC DNA]</scope>
    <source>
        <strain evidence="2 3">CCMP1545</strain>
    </source>
</reference>
<sequence>MALQYPTKPYAFAFCKSLCHMFFGLGAFENVMGLAMLIKTFVLPSKPKVY</sequence>
<protein>
    <submittedName>
        <fullName evidence="2">Predicted protein</fullName>
    </submittedName>
</protein>
<evidence type="ECO:0000256" key="1">
    <source>
        <dbReference type="SAM" id="Phobius"/>
    </source>
</evidence>
<organism evidence="3">
    <name type="scientific">Micromonas pusilla (strain CCMP1545)</name>
    <name type="common">Picoplanktonic green alga</name>
    <dbReference type="NCBI Taxonomy" id="564608"/>
    <lineage>
        <taxon>Eukaryota</taxon>
        <taxon>Viridiplantae</taxon>
        <taxon>Chlorophyta</taxon>
        <taxon>Mamiellophyceae</taxon>
        <taxon>Mamiellales</taxon>
        <taxon>Mamiellaceae</taxon>
        <taxon>Micromonas</taxon>
    </lineage>
</organism>
<keyword evidence="1" id="KW-1133">Transmembrane helix</keyword>
<feature type="transmembrane region" description="Helical" evidence="1">
    <location>
        <begin position="20"/>
        <end position="38"/>
    </location>
</feature>
<dbReference type="Proteomes" id="UP000001876">
    <property type="component" value="Unassembled WGS sequence"/>
</dbReference>
<proteinExistence type="predicted"/>
<name>C1N320_MICPC</name>
<dbReference type="EMBL" id="GG663746">
    <property type="protein sequence ID" value="EEH53122.1"/>
    <property type="molecule type" value="Genomic_DNA"/>
</dbReference>
<accession>C1N320</accession>
<evidence type="ECO:0000313" key="3">
    <source>
        <dbReference type="Proteomes" id="UP000001876"/>
    </source>
</evidence>
<dbReference type="GeneID" id="9687743"/>
<dbReference type="RefSeq" id="XP_003062303.1">
    <property type="nucleotide sequence ID" value="XM_003062257.1"/>
</dbReference>
<gene>
    <name evidence="2" type="ORF">MICPUCDRAFT_52004</name>
</gene>